<evidence type="ECO:0008006" key="3">
    <source>
        <dbReference type="Google" id="ProtNLM"/>
    </source>
</evidence>
<dbReference type="RefSeq" id="WP_397614257.1">
    <property type="nucleotide sequence ID" value="NZ_JBIRRB010000011.1"/>
</dbReference>
<organism evidence="1 2">
    <name type="scientific">Streptomyces abikoensis</name>
    <dbReference type="NCBI Taxonomy" id="97398"/>
    <lineage>
        <taxon>Bacteria</taxon>
        <taxon>Bacillati</taxon>
        <taxon>Actinomycetota</taxon>
        <taxon>Actinomycetes</taxon>
        <taxon>Kitasatosporales</taxon>
        <taxon>Streptomycetaceae</taxon>
        <taxon>Streptomyces</taxon>
    </lineage>
</organism>
<dbReference type="EMBL" id="JBIRRB010000011">
    <property type="protein sequence ID" value="MFI0914242.1"/>
    <property type="molecule type" value="Genomic_DNA"/>
</dbReference>
<dbReference type="Proteomes" id="UP001611162">
    <property type="component" value="Unassembled WGS sequence"/>
</dbReference>
<evidence type="ECO:0000313" key="2">
    <source>
        <dbReference type="Proteomes" id="UP001611162"/>
    </source>
</evidence>
<reference evidence="1 2" key="1">
    <citation type="submission" date="2024-10" db="EMBL/GenBank/DDBJ databases">
        <title>The Natural Products Discovery Center: Release of the First 8490 Sequenced Strains for Exploring Actinobacteria Biosynthetic Diversity.</title>
        <authorList>
            <person name="Kalkreuter E."/>
            <person name="Kautsar S.A."/>
            <person name="Yang D."/>
            <person name="Bader C.D."/>
            <person name="Teijaro C.N."/>
            <person name="Fluegel L."/>
            <person name="Davis C.M."/>
            <person name="Simpson J.R."/>
            <person name="Lauterbach L."/>
            <person name="Steele A.D."/>
            <person name="Gui C."/>
            <person name="Meng S."/>
            <person name="Li G."/>
            <person name="Viehrig K."/>
            <person name="Ye F."/>
            <person name="Su P."/>
            <person name="Kiefer A.F."/>
            <person name="Nichols A."/>
            <person name="Cepeda A.J."/>
            <person name="Yan W."/>
            <person name="Fan B."/>
            <person name="Jiang Y."/>
            <person name="Adhikari A."/>
            <person name="Zheng C.-J."/>
            <person name="Schuster L."/>
            <person name="Cowan T.M."/>
            <person name="Smanski M.J."/>
            <person name="Chevrette M.G."/>
            <person name="De Carvalho L.P.S."/>
            <person name="Shen B."/>
        </authorList>
    </citation>
    <scope>NUCLEOTIDE SEQUENCE [LARGE SCALE GENOMIC DNA]</scope>
    <source>
        <strain evidence="1 2">NPDC020979</strain>
    </source>
</reference>
<evidence type="ECO:0000313" key="1">
    <source>
        <dbReference type="EMBL" id="MFI0914242.1"/>
    </source>
</evidence>
<proteinExistence type="predicted"/>
<sequence length="172" mass="18579">MDGAVWAAIGATAGAALTALGGYLGPVRAARTEARLQAAALRERREAGAVERLIAIRSAYRDWDIYLFQTAGSYGGRGQSPQTVMDRVSELRKAALEASDAAMRDGWWIGSEYVPFEAASAQVLRLAAGEVAAYPSHELDDVRQARSALNERILERMAGLTDEVTVLRGLRE</sequence>
<accession>A0ABW7TDT8</accession>
<gene>
    <name evidence="1" type="ORF">ACH4TF_27870</name>
</gene>
<protein>
    <recommendedName>
        <fullName evidence="3">Secreted protein</fullName>
    </recommendedName>
</protein>
<keyword evidence="2" id="KW-1185">Reference proteome</keyword>
<comment type="caution">
    <text evidence="1">The sequence shown here is derived from an EMBL/GenBank/DDBJ whole genome shotgun (WGS) entry which is preliminary data.</text>
</comment>
<name>A0ABW7TDT8_9ACTN</name>